<dbReference type="EMBL" id="JAEHHL010000007">
    <property type="protein sequence ID" value="MBK0400120.1"/>
    <property type="molecule type" value="Genomic_DNA"/>
</dbReference>
<accession>A0A8J7M8E9</accession>
<evidence type="ECO:0000313" key="1">
    <source>
        <dbReference type="EMBL" id="MBK0400120.1"/>
    </source>
</evidence>
<dbReference type="AlphaFoldDB" id="A0A8J7M8E9"/>
<organism evidence="1 2">
    <name type="scientific">Thermohalobaculum xanthum</name>
    <dbReference type="NCBI Taxonomy" id="2753746"/>
    <lineage>
        <taxon>Bacteria</taxon>
        <taxon>Pseudomonadati</taxon>
        <taxon>Pseudomonadota</taxon>
        <taxon>Alphaproteobacteria</taxon>
        <taxon>Rhodobacterales</taxon>
        <taxon>Paracoccaceae</taxon>
        <taxon>Thermohalobaculum</taxon>
    </lineage>
</organism>
<reference evidence="1" key="1">
    <citation type="submission" date="2020-12" db="EMBL/GenBank/DDBJ databases">
        <title>Bacterial taxonomy.</title>
        <authorList>
            <person name="Pan X."/>
        </authorList>
    </citation>
    <scope>NUCLEOTIDE SEQUENCE</scope>
    <source>
        <strain evidence="1">M0105</strain>
    </source>
</reference>
<name>A0A8J7M8E9_9RHOB</name>
<keyword evidence="2" id="KW-1185">Reference proteome</keyword>
<gene>
    <name evidence="1" type="ORF">H0I76_13050</name>
</gene>
<proteinExistence type="predicted"/>
<dbReference type="RefSeq" id="WP_200610483.1">
    <property type="nucleotide sequence ID" value="NZ_JAEHHL010000007.1"/>
</dbReference>
<evidence type="ECO:0000313" key="2">
    <source>
        <dbReference type="Proteomes" id="UP000655420"/>
    </source>
</evidence>
<dbReference type="Proteomes" id="UP000655420">
    <property type="component" value="Unassembled WGS sequence"/>
</dbReference>
<protein>
    <submittedName>
        <fullName evidence="1">Uncharacterized protein</fullName>
    </submittedName>
</protein>
<sequence>MRQLYLKDERFREACEDYAASIASLRRFEARDDAELRPEVQDYRRLLRELEDELHKYLSSCGSG</sequence>
<comment type="caution">
    <text evidence="1">The sequence shown here is derived from an EMBL/GenBank/DDBJ whole genome shotgun (WGS) entry which is preliminary data.</text>
</comment>